<comment type="caution">
    <text evidence="3">The sequence shown here is derived from an EMBL/GenBank/DDBJ whole genome shotgun (WGS) entry which is preliminary data.</text>
</comment>
<keyword evidence="4" id="KW-1185">Reference proteome</keyword>
<dbReference type="Gene3D" id="3.40.190.10">
    <property type="entry name" value="Periplasmic binding protein-like II"/>
    <property type="match status" value="1"/>
</dbReference>
<accession>A0ABS5F3N2</accession>
<evidence type="ECO:0000313" key="3">
    <source>
        <dbReference type="EMBL" id="MBR0667203.1"/>
    </source>
</evidence>
<dbReference type="InterPro" id="IPR006311">
    <property type="entry name" value="TAT_signal"/>
</dbReference>
<proteinExistence type="inferred from homology"/>
<dbReference type="InterPro" id="IPR005064">
    <property type="entry name" value="BUG"/>
</dbReference>
<evidence type="ECO:0000256" key="1">
    <source>
        <dbReference type="ARBA" id="ARBA00006987"/>
    </source>
</evidence>
<dbReference type="Pfam" id="PF03401">
    <property type="entry name" value="TctC"/>
    <property type="match status" value="1"/>
</dbReference>
<evidence type="ECO:0000313" key="4">
    <source>
        <dbReference type="Proteomes" id="UP001196870"/>
    </source>
</evidence>
<protein>
    <submittedName>
        <fullName evidence="3">Tripartite tricarboxylate transporter substrate binding protein</fullName>
    </submittedName>
</protein>
<dbReference type="RefSeq" id="WP_211854980.1">
    <property type="nucleotide sequence ID" value="NZ_JAAGBB010000031.1"/>
</dbReference>
<dbReference type="PANTHER" id="PTHR42928">
    <property type="entry name" value="TRICARBOXYLATE-BINDING PROTEIN"/>
    <property type="match status" value="1"/>
</dbReference>
<dbReference type="PROSITE" id="PS51318">
    <property type="entry name" value="TAT"/>
    <property type="match status" value="1"/>
</dbReference>
<dbReference type="Gene3D" id="3.40.190.150">
    <property type="entry name" value="Bordetella uptake gene, domain 1"/>
    <property type="match status" value="1"/>
</dbReference>
<evidence type="ECO:0000256" key="2">
    <source>
        <dbReference type="SAM" id="SignalP"/>
    </source>
</evidence>
<sequence length="335" mass="35529">MKPTYRIGAPHRRDLLKAAFSSAALGLVAGAASAQQTWPARPIRWILGFAPGGAGDITARLLAPRLHNLLGQPVLIENRPSAGGIVAAEAVARAEPDGHVLLLVTSTSPTAAAFYRALPFDTERDFAPVGMISTFGHALLAAATSPWRNLAEVIAAAKARPGSVNLGSISVGTAQHFAAERFKLMAGIRAETITYRSTPDLLNAIATGDVHLGFETLPPVIGQIGPGGRVKALAISSEERFPALMEIPTVTEAGLPGYVAESWNGIQAPARTPGAVVERLNRELNHLLALPDVRDRLLTLGLVPQPSDPRALQERLSRETAIYRRVMEEAGIAQQ</sequence>
<dbReference type="SUPFAM" id="SSF53850">
    <property type="entry name" value="Periplasmic binding protein-like II"/>
    <property type="match status" value="1"/>
</dbReference>
<keyword evidence="2" id="KW-0732">Signal</keyword>
<dbReference type="Proteomes" id="UP001196870">
    <property type="component" value="Unassembled WGS sequence"/>
</dbReference>
<dbReference type="PIRSF" id="PIRSF017082">
    <property type="entry name" value="YflP"/>
    <property type="match status" value="1"/>
</dbReference>
<dbReference type="InterPro" id="IPR042100">
    <property type="entry name" value="Bug_dom1"/>
</dbReference>
<gene>
    <name evidence="3" type="ORF">GXW71_22785</name>
</gene>
<name>A0ABS5F3N2_9PROT</name>
<reference evidence="4" key="1">
    <citation type="journal article" date="2021" name="Syst. Appl. Microbiol.">
        <title>Roseomonas hellenica sp. nov., isolated from roots of wild-growing Alkanna tinctoria.</title>
        <authorList>
            <person name="Rat A."/>
            <person name="Naranjo H.D."/>
            <person name="Lebbe L."/>
            <person name="Cnockaert M."/>
            <person name="Krigas N."/>
            <person name="Grigoriadou K."/>
            <person name="Maloupa E."/>
            <person name="Willems A."/>
        </authorList>
    </citation>
    <scope>NUCLEOTIDE SEQUENCE [LARGE SCALE GENOMIC DNA]</scope>
    <source>
        <strain evidence="4">LMG 31523</strain>
    </source>
</reference>
<organism evidence="3 4">
    <name type="scientific">Plastoroseomonas hellenica</name>
    <dbReference type="NCBI Taxonomy" id="2687306"/>
    <lineage>
        <taxon>Bacteria</taxon>
        <taxon>Pseudomonadati</taxon>
        <taxon>Pseudomonadota</taxon>
        <taxon>Alphaproteobacteria</taxon>
        <taxon>Acetobacterales</taxon>
        <taxon>Acetobacteraceae</taxon>
        <taxon>Plastoroseomonas</taxon>
    </lineage>
</organism>
<dbReference type="PANTHER" id="PTHR42928:SF5">
    <property type="entry name" value="BLR1237 PROTEIN"/>
    <property type="match status" value="1"/>
</dbReference>
<dbReference type="EMBL" id="JAAGBB010000031">
    <property type="protein sequence ID" value="MBR0667203.1"/>
    <property type="molecule type" value="Genomic_DNA"/>
</dbReference>
<comment type="similarity">
    <text evidence="1">Belongs to the UPF0065 (bug) family.</text>
</comment>
<feature type="signal peptide" evidence="2">
    <location>
        <begin position="1"/>
        <end position="34"/>
    </location>
</feature>
<feature type="chain" id="PRO_5046503645" evidence="2">
    <location>
        <begin position="35"/>
        <end position="335"/>
    </location>
</feature>